<keyword evidence="2" id="KW-1185">Reference proteome</keyword>
<evidence type="ECO:0000313" key="2">
    <source>
        <dbReference type="Proteomes" id="UP001370100"/>
    </source>
</evidence>
<dbReference type="PROSITE" id="PS51257">
    <property type="entry name" value="PROKAR_LIPOPROTEIN"/>
    <property type="match status" value="1"/>
</dbReference>
<dbReference type="EMBL" id="JBBEGL010000004">
    <property type="protein sequence ID" value="MEJ2887877.1"/>
    <property type="molecule type" value="Genomic_DNA"/>
</dbReference>
<sequence length="146" mass="15277">MIAPGRIGAVVAALLLALLALAGCSSEYTEGTSAPAARPDTSLESARTKLRLVQQDSCYTSRDLARQWPACGRWEEEVRNVGNAAASARPDAREITDPAVAVRAGHEHFVRSGCTSTPTDPGACIAAIGETRTAVTRLAQGISSTR</sequence>
<gene>
    <name evidence="1" type="ORF">WCD41_15565</name>
</gene>
<reference evidence="1 2" key="1">
    <citation type="submission" date="2024-03" db="EMBL/GenBank/DDBJ databases">
        <title>Actinomycetospora sp. OC33-EN06, a novel actinomycete isolated from wild orchid (Aerides multiflora).</title>
        <authorList>
            <person name="Suriyachadkun C."/>
        </authorList>
    </citation>
    <scope>NUCLEOTIDE SEQUENCE [LARGE SCALE GENOMIC DNA]</scope>
    <source>
        <strain evidence="1 2">OC33-EN06</strain>
    </source>
</reference>
<comment type="caution">
    <text evidence="1">The sequence shown here is derived from an EMBL/GenBank/DDBJ whole genome shotgun (WGS) entry which is preliminary data.</text>
</comment>
<accession>A0ABU8N681</accession>
<organism evidence="1 2">
    <name type="scientific">Actinomycetospora aeridis</name>
    <dbReference type="NCBI Taxonomy" id="3129231"/>
    <lineage>
        <taxon>Bacteria</taxon>
        <taxon>Bacillati</taxon>
        <taxon>Actinomycetota</taxon>
        <taxon>Actinomycetes</taxon>
        <taxon>Pseudonocardiales</taxon>
        <taxon>Pseudonocardiaceae</taxon>
        <taxon>Actinomycetospora</taxon>
    </lineage>
</organism>
<dbReference type="Proteomes" id="UP001370100">
    <property type="component" value="Unassembled WGS sequence"/>
</dbReference>
<dbReference type="RefSeq" id="WP_337714367.1">
    <property type="nucleotide sequence ID" value="NZ_JBBEGL010000004.1"/>
</dbReference>
<proteinExistence type="predicted"/>
<name>A0ABU8N681_9PSEU</name>
<evidence type="ECO:0000313" key="1">
    <source>
        <dbReference type="EMBL" id="MEJ2887877.1"/>
    </source>
</evidence>
<protein>
    <submittedName>
        <fullName evidence="1">Uncharacterized protein</fullName>
    </submittedName>
</protein>